<dbReference type="PROSITE" id="PS51257">
    <property type="entry name" value="PROKAR_LIPOPROTEIN"/>
    <property type="match status" value="1"/>
</dbReference>
<feature type="signal peptide" evidence="1">
    <location>
        <begin position="1"/>
        <end position="18"/>
    </location>
</feature>
<dbReference type="RefSeq" id="WP_220782001.1">
    <property type="nucleotide sequence ID" value="NZ_BPEY01000059.1"/>
</dbReference>
<keyword evidence="3" id="KW-1185">Reference proteome</keyword>
<name>A0ABQ4PKT7_9GAMM</name>
<feature type="chain" id="PRO_5047243482" description="Transglutaminase-like domain-containing protein" evidence="1">
    <location>
        <begin position="19"/>
        <end position="123"/>
    </location>
</feature>
<dbReference type="EMBL" id="BPEY01000059">
    <property type="protein sequence ID" value="GIU48569.1"/>
    <property type="molecule type" value="Genomic_DNA"/>
</dbReference>
<evidence type="ECO:0000313" key="2">
    <source>
        <dbReference type="EMBL" id="GIU48569.1"/>
    </source>
</evidence>
<keyword evidence="1" id="KW-0732">Signal</keyword>
<evidence type="ECO:0000256" key="1">
    <source>
        <dbReference type="SAM" id="SignalP"/>
    </source>
</evidence>
<sequence length="123" mass="13911">MRLMFILLLSFLLQGCKATTDTTTSTLKLPQLDYVAATSEQSIPAAEDFYRLSLEQTAALYDFLKQEHVVNLPNYKQAFLYIKKRLVNFNYQGKNYYASQSLADNGGNCMALAMLTFAIANEM</sequence>
<proteinExistence type="predicted"/>
<reference evidence="2" key="1">
    <citation type="submission" date="2021-05" db="EMBL/GenBank/DDBJ databases">
        <title>Molecular characterization for Shewanella algae harboring chromosomal blaOXA-55-like strains isolated from clinical and environment sample.</title>
        <authorList>
            <person name="Ohama Y."/>
            <person name="Aoki K."/>
            <person name="Harada S."/>
            <person name="Moriya K."/>
            <person name="Ishii Y."/>
            <person name="Tateda K."/>
        </authorList>
    </citation>
    <scope>NUCLEOTIDE SEQUENCE</scope>
    <source>
        <strain evidence="2">JCM 11563</strain>
    </source>
</reference>
<dbReference type="Proteomes" id="UP000887104">
    <property type="component" value="Unassembled WGS sequence"/>
</dbReference>
<gene>
    <name evidence="2" type="ORF">TUM4438_30270</name>
</gene>
<comment type="caution">
    <text evidence="2">The sequence shown here is derived from an EMBL/GenBank/DDBJ whole genome shotgun (WGS) entry which is preliminary data.</text>
</comment>
<accession>A0ABQ4PKT7</accession>
<evidence type="ECO:0008006" key="4">
    <source>
        <dbReference type="Google" id="ProtNLM"/>
    </source>
</evidence>
<protein>
    <recommendedName>
        <fullName evidence="4">Transglutaminase-like domain-containing protein</fullName>
    </recommendedName>
</protein>
<evidence type="ECO:0000313" key="3">
    <source>
        <dbReference type="Proteomes" id="UP000887104"/>
    </source>
</evidence>
<organism evidence="2 3">
    <name type="scientific">Shewanella sairae</name>
    <dbReference type="NCBI Taxonomy" id="190310"/>
    <lineage>
        <taxon>Bacteria</taxon>
        <taxon>Pseudomonadati</taxon>
        <taxon>Pseudomonadota</taxon>
        <taxon>Gammaproteobacteria</taxon>
        <taxon>Alteromonadales</taxon>
        <taxon>Shewanellaceae</taxon>
        <taxon>Shewanella</taxon>
    </lineage>
</organism>